<proteinExistence type="predicted"/>
<name>A0A9P6KJM6_9PLEO</name>
<sequence>MNRLKTLAEHLILTFDRDAWQPSSLGATEQALRPSCIGEAVPFNAMQPKMTCSSMILLRHAVTIITLSGYSTCSDQPDRNVGSNTYLGTYAQPTVLERWNGVAGFSLRTKWAKAVSAGKHLGRFCWERVPYLPIYLSICRAKAKQVGGHPSKAKWQSRTWASEEAVQRGRSSECVRVDVRWLCVGARERAPAAFGNQSDRVVVTVLSQARLVSKPAR</sequence>
<reference evidence="1" key="1">
    <citation type="journal article" date="2020" name="Mol. Plant Microbe Interact.">
        <title>Genome Sequence of the Biocontrol Agent Coniothyrium minitans strain Conio (IMI 134523).</title>
        <authorList>
            <person name="Patel D."/>
            <person name="Shittu T.A."/>
            <person name="Baroncelli R."/>
            <person name="Muthumeenakshi S."/>
            <person name="Osborne T.H."/>
            <person name="Janganan T.K."/>
            <person name="Sreenivasaprasad S."/>
        </authorList>
    </citation>
    <scope>NUCLEOTIDE SEQUENCE</scope>
    <source>
        <strain evidence="1">Conio</strain>
    </source>
</reference>
<accession>A0A9P6KJM6</accession>
<dbReference type="AlphaFoldDB" id="A0A9P6KJM6"/>
<dbReference type="Proteomes" id="UP000756921">
    <property type="component" value="Unassembled WGS sequence"/>
</dbReference>
<protein>
    <submittedName>
        <fullName evidence="1">Uncharacterized protein</fullName>
    </submittedName>
</protein>
<comment type="caution">
    <text evidence="1">The sequence shown here is derived from an EMBL/GenBank/DDBJ whole genome shotgun (WGS) entry which is preliminary data.</text>
</comment>
<evidence type="ECO:0000313" key="1">
    <source>
        <dbReference type="EMBL" id="KAF9728950.1"/>
    </source>
</evidence>
<dbReference type="EMBL" id="WJXW01000017">
    <property type="protein sequence ID" value="KAF9728950.1"/>
    <property type="molecule type" value="Genomic_DNA"/>
</dbReference>
<gene>
    <name evidence="1" type="ORF">PMIN01_12640</name>
</gene>
<evidence type="ECO:0000313" key="2">
    <source>
        <dbReference type="Proteomes" id="UP000756921"/>
    </source>
</evidence>
<organism evidence="1 2">
    <name type="scientific">Paraphaeosphaeria minitans</name>
    <dbReference type="NCBI Taxonomy" id="565426"/>
    <lineage>
        <taxon>Eukaryota</taxon>
        <taxon>Fungi</taxon>
        <taxon>Dikarya</taxon>
        <taxon>Ascomycota</taxon>
        <taxon>Pezizomycotina</taxon>
        <taxon>Dothideomycetes</taxon>
        <taxon>Pleosporomycetidae</taxon>
        <taxon>Pleosporales</taxon>
        <taxon>Massarineae</taxon>
        <taxon>Didymosphaeriaceae</taxon>
        <taxon>Paraphaeosphaeria</taxon>
    </lineage>
</organism>
<keyword evidence="2" id="KW-1185">Reference proteome</keyword>